<gene>
    <name evidence="1" type="ORF">JIN85_15245</name>
</gene>
<keyword evidence="2" id="KW-1185">Reference proteome</keyword>
<name>A0A934SEL5_9BACT</name>
<protein>
    <submittedName>
        <fullName evidence="1">Uncharacterized protein</fullName>
    </submittedName>
</protein>
<dbReference type="AlphaFoldDB" id="A0A934SEL5"/>
<reference evidence="1" key="1">
    <citation type="submission" date="2021-01" db="EMBL/GenBank/DDBJ databases">
        <title>Modified the classification status of verrucomicrobia.</title>
        <authorList>
            <person name="Feng X."/>
        </authorList>
    </citation>
    <scope>NUCLEOTIDE SEQUENCE</scope>
    <source>
        <strain evidence="1">KCTC 22041</strain>
    </source>
</reference>
<organism evidence="1 2">
    <name type="scientific">Luteolibacter pohnpeiensis</name>
    <dbReference type="NCBI Taxonomy" id="454153"/>
    <lineage>
        <taxon>Bacteria</taxon>
        <taxon>Pseudomonadati</taxon>
        <taxon>Verrucomicrobiota</taxon>
        <taxon>Verrucomicrobiia</taxon>
        <taxon>Verrucomicrobiales</taxon>
        <taxon>Verrucomicrobiaceae</taxon>
        <taxon>Luteolibacter</taxon>
    </lineage>
</organism>
<dbReference type="EMBL" id="JAENIJ010000027">
    <property type="protein sequence ID" value="MBK1883773.1"/>
    <property type="molecule type" value="Genomic_DNA"/>
</dbReference>
<dbReference type="RefSeq" id="WP_200272256.1">
    <property type="nucleotide sequence ID" value="NZ_JAENIJ010000027.1"/>
</dbReference>
<evidence type="ECO:0000313" key="2">
    <source>
        <dbReference type="Proteomes" id="UP000603141"/>
    </source>
</evidence>
<accession>A0A934SEL5</accession>
<dbReference type="Proteomes" id="UP000603141">
    <property type="component" value="Unassembled WGS sequence"/>
</dbReference>
<proteinExistence type="predicted"/>
<sequence>MTDTIVNYEDIEKTPAAELLELSHEQLDALIKRAERAAYRADTVVHWLRGIKVEKTFREAGNRNHGGAQ</sequence>
<evidence type="ECO:0000313" key="1">
    <source>
        <dbReference type="EMBL" id="MBK1883773.1"/>
    </source>
</evidence>
<comment type="caution">
    <text evidence="1">The sequence shown here is derived from an EMBL/GenBank/DDBJ whole genome shotgun (WGS) entry which is preliminary data.</text>
</comment>